<dbReference type="Gene3D" id="3.30.420.10">
    <property type="entry name" value="Ribonuclease H-like superfamily/Ribonuclease H"/>
    <property type="match status" value="1"/>
</dbReference>
<feature type="domain" description="Integrase catalytic" evidence="1">
    <location>
        <begin position="1"/>
        <end position="83"/>
    </location>
</feature>
<proteinExistence type="predicted"/>
<reference evidence="2" key="1">
    <citation type="submission" date="2021-06" db="EMBL/GenBank/DDBJ databases">
        <authorList>
            <person name="Kallberg Y."/>
            <person name="Tangrot J."/>
            <person name="Rosling A."/>
        </authorList>
    </citation>
    <scope>NUCLEOTIDE SEQUENCE</scope>
    <source>
        <strain evidence="2">FL966</strain>
    </source>
</reference>
<comment type="caution">
    <text evidence="2">The sequence shown here is derived from an EMBL/GenBank/DDBJ whole genome shotgun (WGS) entry which is preliminary data.</text>
</comment>
<feature type="non-terminal residue" evidence="2">
    <location>
        <position position="1"/>
    </location>
</feature>
<dbReference type="AlphaFoldDB" id="A0A9N9PM36"/>
<dbReference type="Proteomes" id="UP000789759">
    <property type="component" value="Unassembled WGS sequence"/>
</dbReference>
<keyword evidence="3" id="KW-1185">Reference proteome</keyword>
<name>A0A9N9PM36_9GLOM</name>
<accession>A0A9N9PM36</accession>
<dbReference type="InterPro" id="IPR001584">
    <property type="entry name" value="Integrase_cat-core"/>
</dbReference>
<dbReference type="GO" id="GO:0005634">
    <property type="term" value="C:nucleus"/>
    <property type="evidence" value="ECO:0007669"/>
    <property type="project" value="UniProtKB-ARBA"/>
</dbReference>
<dbReference type="PROSITE" id="PS50994">
    <property type="entry name" value="INTEGRASE"/>
    <property type="match status" value="1"/>
</dbReference>
<dbReference type="SUPFAM" id="SSF53098">
    <property type="entry name" value="Ribonuclease H-like"/>
    <property type="match status" value="1"/>
</dbReference>
<dbReference type="GO" id="GO:0015074">
    <property type="term" value="P:DNA integration"/>
    <property type="evidence" value="ECO:0007669"/>
    <property type="project" value="InterPro"/>
</dbReference>
<gene>
    <name evidence="2" type="ORF">CPELLU_LOCUS21751</name>
</gene>
<evidence type="ECO:0000259" key="1">
    <source>
        <dbReference type="PROSITE" id="PS50994"/>
    </source>
</evidence>
<evidence type="ECO:0000313" key="2">
    <source>
        <dbReference type="EMBL" id="CAG8838762.1"/>
    </source>
</evidence>
<protein>
    <submittedName>
        <fullName evidence="2">7858_t:CDS:1</fullName>
    </submittedName>
</protein>
<dbReference type="InterPro" id="IPR036397">
    <property type="entry name" value="RNaseH_sf"/>
</dbReference>
<dbReference type="InterPro" id="IPR012337">
    <property type="entry name" value="RNaseH-like_sf"/>
</dbReference>
<sequence length="85" mass="9857">QVIYELVSLWKGVHIINGHPHHLQSQGLVENANKTLKNTLSTWMEDNQQRDWSVGLPIVTYAMNIHHSRPTKYTPYELVFGQHPL</sequence>
<evidence type="ECO:0000313" key="3">
    <source>
        <dbReference type="Proteomes" id="UP000789759"/>
    </source>
</evidence>
<dbReference type="OrthoDB" id="2499658at2759"/>
<organism evidence="2 3">
    <name type="scientific">Cetraspora pellucida</name>
    <dbReference type="NCBI Taxonomy" id="1433469"/>
    <lineage>
        <taxon>Eukaryota</taxon>
        <taxon>Fungi</taxon>
        <taxon>Fungi incertae sedis</taxon>
        <taxon>Mucoromycota</taxon>
        <taxon>Glomeromycotina</taxon>
        <taxon>Glomeromycetes</taxon>
        <taxon>Diversisporales</taxon>
        <taxon>Gigasporaceae</taxon>
        <taxon>Cetraspora</taxon>
    </lineage>
</organism>
<dbReference type="EMBL" id="CAJVQA010085185">
    <property type="protein sequence ID" value="CAG8838762.1"/>
    <property type="molecule type" value="Genomic_DNA"/>
</dbReference>
<dbReference type="GO" id="GO:0003676">
    <property type="term" value="F:nucleic acid binding"/>
    <property type="evidence" value="ECO:0007669"/>
    <property type="project" value="InterPro"/>
</dbReference>